<keyword evidence="2" id="KW-1185">Reference proteome</keyword>
<accession>A0A8J6JY85</accession>
<proteinExistence type="predicted"/>
<dbReference type="EMBL" id="WNTK01000915">
    <property type="protein sequence ID" value="KAG9468349.1"/>
    <property type="molecule type" value="Genomic_DNA"/>
</dbReference>
<protein>
    <submittedName>
        <fullName evidence="1">Uncharacterized protein</fullName>
    </submittedName>
</protein>
<gene>
    <name evidence="1" type="ORF">GDO78_022916</name>
</gene>
<reference evidence="1" key="1">
    <citation type="thesis" date="2020" institute="ProQuest LLC" country="789 East Eisenhower Parkway, Ann Arbor, MI, USA">
        <title>Comparative Genomics and Chromosome Evolution.</title>
        <authorList>
            <person name="Mudd A.B."/>
        </authorList>
    </citation>
    <scope>NUCLEOTIDE SEQUENCE</scope>
    <source>
        <strain evidence="1">HN-11 Male</strain>
        <tissue evidence="1">Kidney and liver</tissue>
    </source>
</reference>
<dbReference type="AlphaFoldDB" id="A0A8J6JY85"/>
<name>A0A8J6JY85_ELECQ</name>
<dbReference type="Proteomes" id="UP000770717">
    <property type="component" value="Unassembled WGS sequence"/>
</dbReference>
<organism evidence="1 2">
    <name type="scientific">Eleutherodactylus coqui</name>
    <name type="common">Puerto Rican coqui</name>
    <dbReference type="NCBI Taxonomy" id="57060"/>
    <lineage>
        <taxon>Eukaryota</taxon>
        <taxon>Metazoa</taxon>
        <taxon>Chordata</taxon>
        <taxon>Craniata</taxon>
        <taxon>Vertebrata</taxon>
        <taxon>Euteleostomi</taxon>
        <taxon>Amphibia</taxon>
        <taxon>Batrachia</taxon>
        <taxon>Anura</taxon>
        <taxon>Neobatrachia</taxon>
        <taxon>Hyloidea</taxon>
        <taxon>Eleutherodactylidae</taxon>
        <taxon>Eleutherodactylinae</taxon>
        <taxon>Eleutherodactylus</taxon>
        <taxon>Eleutherodactylus</taxon>
    </lineage>
</organism>
<evidence type="ECO:0000313" key="1">
    <source>
        <dbReference type="EMBL" id="KAG9468349.1"/>
    </source>
</evidence>
<comment type="caution">
    <text evidence="1">The sequence shown here is derived from an EMBL/GenBank/DDBJ whole genome shotgun (WGS) entry which is preliminary data.</text>
</comment>
<sequence length="89" mass="10526">MVHMKKVSAHTNSDPICRRDVPILDWGPDDALVQFVYHVYYKTQIQKNRRCFIFISCLFSCICEKCMTDGPQMDEKLPSFCRHNSDEFF</sequence>
<evidence type="ECO:0000313" key="2">
    <source>
        <dbReference type="Proteomes" id="UP000770717"/>
    </source>
</evidence>